<feature type="signal peptide" evidence="1">
    <location>
        <begin position="1"/>
        <end position="25"/>
    </location>
</feature>
<keyword evidence="3" id="KW-1185">Reference proteome</keyword>
<accession>A0ABU1DK04</accession>
<evidence type="ECO:0000313" key="3">
    <source>
        <dbReference type="Proteomes" id="UP001181622"/>
    </source>
</evidence>
<gene>
    <name evidence="2" type="ORF">IHQ68_17645</name>
</gene>
<name>A0ABU1DK04_9HYPH</name>
<dbReference type="RefSeq" id="WP_309394213.1">
    <property type="nucleotide sequence ID" value="NZ_JADBEO010000052.1"/>
</dbReference>
<sequence>MSKCILPAAAAAIFASVFLTGPVQAQSLALELNEKYVDTIMARNFFTAPNQDTQIYTVPQNRFFRLTDVIVTNTTGQVCDYRFFVGSSDTGEFTVQPRSTFTMHLNTGLLYKGPDVVTLRNTPRFGGALGCGLVTITGVLTKKATKKDAVLDE</sequence>
<reference evidence="2" key="1">
    <citation type="submission" date="2020-10" db="EMBL/GenBank/DDBJ databases">
        <authorList>
            <person name="Abbas A."/>
            <person name="Razzaq R."/>
            <person name="Waqas M."/>
            <person name="Abbas N."/>
            <person name="Nielsen T.K."/>
            <person name="Hansen L.H."/>
            <person name="Hussain S."/>
            <person name="Shahid M."/>
        </authorList>
    </citation>
    <scope>NUCLEOTIDE SEQUENCE</scope>
    <source>
        <strain evidence="2">S14</strain>
    </source>
</reference>
<protein>
    <submittedName>
        <fullName evidence="2">Uncharacterized protein</fullName>
    </submittedName>
</protein>
<dbReference type="Proteomes" id="UP001181622">
    <property type="component" value="Unassembled WGS sequence"/>
</dbReference>
<dbReference type="EMBL" id="JADBEO010000052">
    <property type="protein sequence ID" value="MDR4308446.1"/>
    <property type="molecule type" value="Genomic_DNA"/>
</dbReference>
<proteinExistence type="predicted"/>
<feature type="chain" id="PRO_5046471014" evidence="1">
    <location>
        <begin position="26"/>
        <end position="153"/>
    </location>
</feature>
<comment type="caution">
    <text evidence="2">The sequence shown here is derived from an EMBL/GenBank/DDBJ whole genome shotgun (WGS) entry which is preliminary data.</text>
</comment>
<keyword evidence="1" id="KW-0732">Signal</keyword>
<evidence type="ECO:0000313" key="2">
    <source>
        <dbReference type="EMBL" id="MDR4308446.1"/>
    </source>
</evidence>
<organism evidence="2 3">
    <name type="scientific">Chelatococcus sambhunathii</name>
    <dbReference type="NCBI Taxonomy" id="363953"/>
    <lineage>
        <taxon>Bacteria</taxon>
        <taxon>Pseudomonadati</taxon>
        <taxon>Pseudomonadota</taxon>
        <taxon>Alphaproteobacteria</taxon>
        <taxon>Hyphomicrobiales</taxon>
        <taxon>Chelatococcaceae</taxon>
        <taxon>Chelatococcus</taxon>
    </lineage>
</organism>
<evidence type="ECO:0000256" key="1">
    <source>
        <dbReference type="SAM" id="SignalP"/>
    </source>
</evidence>